<evidence type="ECO:0000256" key="1">
    <source>
        <dbReference type="SAM" id="Phobius"/>
    </source>
</evidence>
<dbReference type="EMBL" id="UINC01002611">
    <property type="protein sequence ID" value="SUZ98507.1"/>
    <property type="molecule type" value="Genomic_DNA"/>
</dbReference>
<gene>
    <name evidence="2" type="ORF">METZ01_LOCUS51361</name>
</gene>
<reference evidence="2" key="1">
    <citation type="submission" date="2018-05" db="EMBL/GenBank/DDBJ databases">
        <authorList>
            <person name="Lanie J.A."/>
            <person name="Ng W.-L."/>
            <person name="Kazmierczak K.M."/>
            <person name="Andrzejewski T.M."/>
            <person name="Davidsen T.M."/>
            <person name="Wayne K.J."/>
            <person name="Tettelin H."/>
            <person name="Glass J.I."/>
            <person name="Rusch D."/>
            <person name="Podicherti R."/>
            <person name="Tsui H.-C.T."/>
            <person name="Winkler M.E."/>
        </authorList>
    </citation>
    <scope>NUCLEOTIDE SEQUENCE</scope>
</reference>
<feature type="transmembrane region" description="Helical" evidence="1">
    <location>
        <begin position="256"/>
        <end position="279"/>
    </location>
</feature>
<organism evidence="2">
    <name type="scientific">marine metagenome</name>
    <dbReference type="NCBI Taxonomy" id="408172"/>
    <lineage>
        <taxon>unclassified sequences</taxon>
        <taxon>metagenomes</taxon>
        <taxon>ecological metagenomes</taxon>
    </lineage>
</organism>
<keyword evidence="1" id="KW-0472">Membrane</keyword>
<name>A0A381S8D7_9ZZZZ</name>
<keyword evidence="1" id="KW-0812">Transmembrane</keyword>
<keyword evidence="1" id="KW-1133">Transmembrane helix</keyword>
<feature type="transmembrane region" description="Helical" evidence="1">
    <location>
        <begin position="224"/>
        <end position="244"/>
    </location>
</feature>
<protein>
    <submittedName>
        <fullName evidence="2">Uncharacterized protein</fullName>
    </submittedName>
</protein>
<sequence length="290" mass="32707">MLSSGLGKYVAPTALGAGYAIAKMFSLRALDSELAIAQDFTYQFLAGVLLGFALRPVTNMIYWKWTTSIVFFSIFLLTFGPFGQILKRLVWGIPFDNTFWLLLIPEVIASLTVGILATLLIPSQHQVIGLNFLRRRLQKEISISMLLKLLGCGLIYALLFLVFQITFNESFSAPFWLGRIEEFLALPALSAQSKILLLWGQGILNTLVILPLFLVFFREKVELIVVFGSLAFVVAEFSPAFANFQLIEPLLLIDQVFIGFCLQFLFVVCTVFCFGRNVFNKTEQNFREKP</sequence>
<dbReference type="AlphaFoldDB" id="A0A381S8D7"/>
<evidence type="ECO:0000313" key="2">
    <source>
        <dbReference type="EMBL" id="SUZ98507.1"/>
    </source>
</evidence>
<feature type="transmembrane region" description="Helical" evidence="1">
    <location>
        <begin position="61"/>
        <end position="79"/>
    </location>
</feature>
<feature type="transmembrane region" description="Helical" evidence="1">
    <location>
        <begin position="196"/>
        <end position="217"/>
    </location>
</feature>
<feature type="transmembrane region" description="Helical" evidence="1">
    <location>
        <begin position="99"/>
        <end position="122"/>
    </location>
</feature>
<feature type="transmembrane region" description="Helical" evidence="1">
    <location>
        <begin position="34"/>
        <end position="54"/>
    </location>
</feature>
<feature type="transmembrane region" description="Helical" evidence="1">
    <location>
        <begin position="143"/>
        <end position="167"/>
    </location>
</feature>
<proteinExistence type="predicted"/>
<accession>A0A381S8D7</accession>